<proteinExistence type="predicted"/>
<evidence type="ECO:0000313" key="1">
    <source>
        <dbReference type="EMBL" id="SVD44259.1"/>
    </source>
</evidence>
<sequence length="286" mass="32101">TETGTVMRHGTGLHLGEKMVITTPDTWKQHFFGFDYTGAALGQANVPNNTTSAFRCNANEKMAGHIGWTINTDATRYDSGTDTEVMGGAKISIRYHLDNSVDIFDEDNEDILFTKDADMDGSVLYLHTFFSTAINAADATVWLRNWEFERFAAAWYGHPEKKYKPNVRYPGATLDGDGRYIRGEKMYPGQEVQWSYDQDVNYTYIGVRSSDDNIWTNNKNVKLGGTQFLLSDSTGWDSTTDYTATNKIFAIRYDAIDYKLKLYNVTVAGVETLVTTALVAEDVNSI</sequence>
<feature type="non-terminal residue" evidence="1">
    <location>
        <position position="286"/>
    </location>
</feature>
<reference evidence="1" key="1">
    <citation type="submission" date="2018-05" db="EMBL/GenBank/DDBJ databases">
        <authorList>
            <person name="Lanie J.A."/>
            <person name="Ng W.-L."/>
            <person name="Kazmierczak K.M."/>
            <person name="Andrzejewski T.M."/>
            <person name="Davidsen T.M."/>
            <person name="Wayne K.J."/>
            <person name="Tettelin H."/>
            <person name="Glass J.I."/>
            <person name="Rusch D."/>
            <person name="Podicherti R."/>
            <person name="Tsui H.-C.T."/>
            <person name="Winkler M.E."/>
        </authorList>
    </citation>
    <scope>NUCLEOTIDE SEQUENCE</scope>
</reference>
<feature type="non-terminal residue" evidence="1">
    <location>
        <position position="1"/>
    </location>
</feature>
<accession>A0A382VCQ9</accession>
<organism evidence="1">
    <name type="scientific">marine metagenome</name>
    <dbReference type="NCBI Taxonomy" id="408172"/>
    <lineage>
        <taxon>unclassified sequences</taxon>
        <taxon>metagenomes</taxon>
        <taxon>ecological metagenomes</taxon>
    </lineage>
</organism>
<dbReference type="EMBL" id="UINC01150936">
    <property type="protein sequence ID" value="SVD44259.1"/>
    <property type="molecule type" value="Genomic_DNA"/>
</dbReference>
<dbReference type="AlphaFoldDB" id="A0A382VCQ9"/>
<protein>
    <submittedName>
        <fullName evidence="1">Uncharacterized protein</fullName>
    </submittedName>
</protein>
<name>A0A382VCQ9_9ZZZZ</name>
<gene>
    <name evidence="1" type="ORF">METZ01_LOCUS397113</name>
</gene>